<comment type="similarity">
    <text evidence="1">Belongs to the phage and mitochondrial RNA polymerase family.</text>
</comment>
<dbReference type="EMBL" id="FNCY01000003">
    <property type="protein sequence ID" value="SDH02022.1"/>
    <property type="molecule type" value="Genomic_DNA"/>
</dbReference>
<comment type="catalytic activity">
    <reaction evidence="7">
        <text>RNA(n) + a ribonucleoside 5'-triphosphate = RNA(n+1) + diphosphate</text>
        <dbReference type="Rhea" id="RHEA:21248"/>
        <dbReference type="Rhea" id="RHEA-COMP:14527"/>
        <dbReference type="Rhea" id="RHEA-COMP:17342"/>
        <dbReference type="ChEBI" id="CHEBI:33019"/>
        <dbReference type="ChEBI" id="CHEBI:61557"/>
        <dbReference type="ChEBI" id="CHEBI:140395"/>
        <dbReference type="EC" id="2.7.7.6"/>
    </reaction>
</comment>
<dbReference type="SUPFAM" id="SSF56672">
    <property type="entry name" value="DNA/RNA polymerases"/>
    <property type="match status" value="1"/>
</dbReference>
<dbReference type="EC" id="2.7.7.6" evidence="2"/>
<dbReference type="Proteomes" id="UP000198607">
    <property type="component" value="Unassembled WGS sequence"/>
</dbReference>
<feature type="domain" description="DNA-directed RNA polymerase C-terminal" evidence="9">
    <location>
        <begin position="613"/>
        <end position="1144"/>
    </location>
</feature>
<evidence type="ECO:0000256" key="6">
    <source>
        <dbReference type="ARBA" id="ARBA00023163"/>
    </source>
</evidence>
<dbReference type="PANTHER" id="PTHR10102">
    <property type="entry name" value="DNA-DIRECTED RNA POLYMERASE, MITOCHONDRIAL"/>
    <property type="match status" value="1"/>
</dbReference>
<gene>
    <name evidence="10" type="ORF">SAMN05660652_01032</name>
</gene>
<name>A0A1G7YZR0_9RHOO</name>
<evidence type="ECO:0000256" key="7">
    <source>
        <dbReference type="ARBA" id="ARBA00048552"/>
    </source>
</evidence>
<dbReference type="STRING" id="83767.SAMN05660652_01032"/>
<evidence type="ECO:0000256" key="8">
    <source>
        <dbReference type="SAM" id="MobiDB-lite"/>
    </source>
</evidence>
<organism evidence="10 11">
    <name type="scientific">Propionivibrio dicarboxylicus</name>
    <dbReference type="NCBI Taxonomy" id="83767"/>
    <lineage>
        <taxon>Bacteria</taxon>
        <taxon>Pseudomonadati</taxon>
        <taxon>Pseudomonadota</taxon>
        <taxon>Betaproteobacteria</taxon>
        <taxon>Rhodocyclales</taxon>
        <taxon>Rhodocyclaceae</taxon>
        <taxon>Propionivibrio</taxon>
    </lineage>
</organism>
<dbReference type="GO" id="GO:0000428">
    <property type="term" value="C:DNA-directed RNA polymerase complex"/>
    <property type="evidence" value="ECO:0007669"/>
    <property type="project" value="UniProtKB-KW"/>
</dbReference>
<evidence type="ECO:0000313" key="10">
    <source>
        <dbReference type="EMBL" id="SDH02022.1"/>
    </source>
</evidence>
<dbReference type="InterPro" id="IPR002092">
    <property type="entry name" value="DNA-dir_Rpol_phage-type"/>
</dbReference>
<evidence type="ECO:0000259" key="9">
    <source>
        <dbReference type="Pfam" id="PF00940"/>
    </source>
</evidence>
<protein>
    <recommendedName>
        <fullName evidence="2">DNA-directed RNA polymerase</fullName>
        <ecNumber evidence="2">2.7.7.6</ecNumber>
    </recommendedName>
</protein>
<keyword evidence="4" id="KW-0808">Transferase</keyword>
<accession>A0A1G7YZR0</accession>
<dbReference type="GO" id="GO:0003677">
    <property type="term" value="F:DNA binding"/>
    <property type="evidence" value="ECO:0007669"/>
    <property type="project" value="InterPro"/>
</dbReference>
<keyword evidence="5" id="KW-0548">Nucleotidyltransferase</keyword>
<dbReference type="InterPro" id="IPR046950">
    <property type="entry name" value="DNA-dir_Rpol_C_phage-type"/>
</dbReference>
<dbReference type="PANTHER" id="PTHR10102:SF0">
    <property type="entry name" value="DNA-DIRECTED RNA POLYMERASE, MITOCHONDRIAL"/>
    <property type="match status" value="1"/>
</dbReference>
<dbReference type="Pfam" id="PF00940">
    <property type="entry name" value="RNA_pol"/>
    <property type="match status" value="1"/>
</dbReference>
<dbReference type="RefSeq" id="WP_091934764.1">
    <property type="nucleotide sequence ID" value="NZ_FNCY01000003.1"/>
</dbReference>
<dbReference type="AlphaFoldDB" id="A0A1G7YZR0"/>
<keyword evidence="6" id="KW-0804">Transcription</keyword>
<feature type="compositionally biased region" description="Acidic residues" evidence="8">
    <location>
        <begin position="186"/>
        <end position="198"/>
    </location>
</feature>
<feature type="region of interest" description="Disordered" evidence="8">
    <location>
        <begin position="173"/>
        <end position="207"/>
    </location>
</feature>
<evidence type="ECO:0000256" key="2">
    <source>
        <dbReference type="ARBA" id="ARBA00012418"/>
    </source>
</evidence>
<dbReference type="Gene3D" id="1.10.287.280">
    <property type="match status" value="1"/>
</dbReference>
<dbReference type="Gene3D" id="1.10.150.20">
    <property type="entry name" value="5' to 3' exonuclease, C-terminal subdomain"/>
    <property type="match status" value="1"/>
</dbReference>
<evidence type="ECO:0000256" key="4">
    <source>
        <dbReference type="ARBA" id="ARBA00022679"/>
    </source>
</evidence>
<dbReference type="OrthoDB" id="7033456at2"/>
<reference evidence="10 11" key="1">
    <citation type="submission" date="2016-10" db="EMBL/GenBank/DDBJ databases">
        <authorList>
            <person name="de Groot N.N."/>
        </authorList>
    </citation>
    <scope>NUCLEOTIDE SEQUENCE [LARGE SCALE GENOMIC DNA]</scope>
    <source>
        <strain evidence="10 11">DSM 5885</strain>
    </source>
</reference>
<dbReference type="InterPro" id="IPR043502">
    <property type="entry name" value="DNA/RNA_pol_sf"/>
</dbReference>
<evidence type="ECO:0000256" key="1">
    <source>
        <dbReference type="ARBA" id="ARBA00009493"/>
    </source>
</evidence>
<dbReference type="GO" id="GO:0006351">
    <property type="term" value="P:DNA-templated transcription"/>
    <property type="evidence" value="ECO:0007669"/>
    <property type="project" value="InterPro"/>
</dbReference>
<keyword evidence="3" id="KW-0240">DNA-directed RNA polymerase</keyword>
<evidence type="ECO:0000256" key="3">
    <source>
        <dbReference type="ARBA" id="ARBA00022478"/>
    </source>
</evidence>
<keyword evidence="11" id="KW-1185">Reference proteome</keyword>
<evidence type="ECO:0000256" key="5">
    <source>
        <dbReference type="ARBA" id="ARBA00022695"/>
    </source>
</evidence>
<proteinExistence type="inferred from homology"/>
<evidence type="ECO:0000313" key="11">
    <source>
        <dbReference type="Proteomes" id="UP000198607"/>
    </source>
</evidence>
<dbReference type="GO" id="GO:0003899">
    <property type="term" value="F:DNA-directed RNA polymerase activity"/>
    <property type="evidence" value="ECO:0007669"/>
    <property type="project" value="UniProtKB-EC"/>
</dbReference>
<sequence>MNNSSHVFDTATGEDNSPETLDQLKMQKQFQRERSIGIRKIERFVSKKSKGKGSLEFRSRELLEQAILTLLLGDKPKENETIGDLRTHLRENILAPVQTALKELLEPKRGKPSNLRTFWSLLELPEQSNQEQSSPGQSNQVKLSPEQIQFSAFTEIVFLGTLNEMLVSVMTTQSDSGTDNEGFSADLDDSGNDEDNDAIDSKSALDSGTDWPWMPERQLYQRVWQSFLLNMIDWLSQGEVRIPTWLMDSGKANASGNGDFLDIDFESRLEKAFENALQAPVRPREHKRPSALAKARAISLSTATEDEQPPLDRVAKPFSEAAEEFSTALVNLVASVAREGDGNFPWFDRRTPPMPDGEVMWQNLRASWVPTPWLLDRINKISNTPEIYSVPVNAPLIVPPKKWEMGALHRGGYYLRRVGFYKFYLKNDRIRDFLQICRTPEISPVLDTVNRIQSTPFRINQRVWAVVATLLSRVDLLTKKGKRKEPPALGYDDYLKTKFAPKAFDAEQKERGGDRLRWRLTRNVVEELACRNENNDEGKSFYFAYNADTRGRLYPMAQWLSPQGEDLSKALLEFANGKTITAHGADYLAVHGSQQVRFEQILQDLGIEEERPLTRDERLAWIKKQEKNIRNFAANPLENLGWTKAKNPYSYLAFCFAWADYLDHGPQVISHLPVHVDGVCNGLQHIAALTGDPVLISATNLLPGPPQDIYLQVKKLVQSQIDKKASEDLYASFASAHSLIDRDMAKDVVMIIPYGAGDSGTIKAICESLQKRMFPKERGIVKPTQLGETFSQFLLENFAESMTKVVDENNRKINPLLIHLTKLAESIALAFSAQLTKKFPSIGKFKRELVSSAKAVICSGQPMLWQAPSGLPVIQRAFRTSKTIIDCRITSPTFGFVDLSAKKYVKFHNRIKFTGQRISNDVHERYQQSGILPNFIHSMDSTHLVKTIQLATVRGISDFTVIHDSFGVHAADLPVLSECIREAFISMYNGSAKMRTGSEPSPFTRFLQWCAVLSIAARAPSIPVEQFRDHIKLSETEKAIYNMVAGWAGRDSVIANQLACEATTLAEIVKIATQKKWEKEKGDAAKNGAEAIKKIDTQIEKEQAELRRAIDKLMIFASDRIDLEWPSQSALPDLSTCKDSLYFFA</sequence>